<evidence type="ECO:0000313" key="8">
    <source>
        <dbReference type="EMBL" id="PMC61960.1"/>
    </source>
</evidence>
<dbReference type="EMBL" id="PNHF01000018">
    <property type="protein sequence ID" value="PMC61960.1"/>
    <property type="molecule type" value="Genomic_DNA"/>
</dbReference>
<feature type="transmembrane region" description="Helical" evidence="6">
    <location>
        <begin position="29"/>
        <end position="51"/>
    </location>
</feature>
<dbReference type="InterPro" id="IPR050638">
    <property type="entry name" value="AA-Vitamin_Transporters"/>
</dbReference>
<feature type="transmembrane region" description="Helical" evidence="6">
    <location>
        <begin position="165"/>
        <end position="183"/>
    </location>
</feature>
<evidence type="ECO:0000259" key="7">
    <source>
        <dbReference type="Pfam" id="PF00892"/>
    </source>
</evidence>
<dbReference type="GO" id="GO:0016020">
    <property type="term" value="C:membrane"/>
    <property type="evidence" value="ECO:0007669"/>
    <property type="project" value="UniProtKB-SubCell"/>
</dbReference>
<proteinExistence type="inferred from homology"/>
<evidence type="ECO:0000256" key="6">
    <source>
        <dbReference type="SAM" id="Phobius"/>
    </source>
</evidence>
<evidence type="ECO:0000256" key="3">
    <source>
        <dbReference type="ARBA" id="ARBA00022692"/>
    </source>
</evidence>
<reference evidence="8 9" key="1">
    <citation type="submission" date="2017-09" db="EMBL/GenBank/DDBJ databases">
        <title>Bacterial strain isolated from the female urinary microbiota.</title>
        <authorList>
            <person name="Thomas-White K."/>
            <person name="Kumar N."/>
            <person name="Forster S."/>
            <person name="Putonti C."/>
            <person name="Lawley T."/>
            <person name="Wolfe A.J."/>
        </authorList>
    </citation>
    <scope>NUCLEOTIDE SEQUENCE [LARGE SCALE GENOMIC DNA]</scope>
    <source>
        <strain evidence="8 9">UMB0908</strain>
    </source>
</reference>
<feature type="transmembrane region" description="Helical" evidence="6">
    <location>
        <begin position="57"/>
        <end position="78"/>
    </location>
</feature>
<organism evidence="8 9">
    <name type="scientific">Corynebacterium xerosis</name>
    <dbReference type="NCBI Taxonomy" id="1725"/>
    <lineage>
        <taxon>Bacteria</taxon>
        <taxon>Bacillati</taxon>
        <taxon>Actinomycetota</taxon>
        <taxon>Actinomycetes</taxon>
        <taxon>Mycobacteriales</taxon>
        <taxon>Corynebacteriaceae</taxon>
        <taxon>Corynebacterium</taxon>
    </lineage>
</organism>
<evidence type="ECO:0000256" key="5">
    <source>
        <dbReference type="ARBA" id="ARBA00023136"/>
    </source>
</evidence>
<accession>A0A2N6SY02</accession>
<evidence type="ECO:0000313" key="9">
    <source>
        <dbReference type="Proteomes" id="UP000235363"/>
    </source>
</evidence>
<feature type="transmembrane region" description="Helical" evidence="6">
    <location>
        <begin position="223"/>
        <end position="243"/>
    </location>
</feature>
<feature type="transmembrane region" description="Helical" evidence="6">
    <location>
        <begin position="114"/>
        <end position="133"/>
    </location>
</feature>
<dbReference type="Proteomes" id="UP000235363">
    <property type="component" value="Unassembled WGS sequence"/>
</dbReference>
<evidence type="ECO:0000256" key="4">
    <source>
        <dbReference type="ARBA" id="ARBA00022989"/>
    </source>
</evidence>
<dbReference type="PANTHER" id="PTHR32322:SF2">
    <property type="entry name" value="EAMA DOMAIN-CONTAINING PROTEIN"/>
    <property type="match status" value="1"/>
</dbReference>
<dbReference type="PANTHER" id="PTHR32322">
    <property type="entry name" value="INNER MEMBRANE TRANSPORTER"/>
    <property type="match status" value="1"/>
</dbReference>
<dbReference type="AlphaFoldDB" id="A0A2N6SY02"/>
<dbReference type="STRING" id="1725.WU86_05315"/>
<evidence type="ECO:0000256" key="2">
    <source>
        <dbReference type="ARBA" id="ARBA00007362"/>
    </source>
</evidence>
<dbReference type="InterPro" id="IPR000620">
    <property type="entry name" value="EamA_dom"/>
</dbReference>
<feature type="transmembrane region" description="Helical" evidence="6">
    <location>
        <begin position="281"/>
        <end position="298"/>
    </location>
</feature>
<name>A0A2N6SY02_9CORY</name>
<dbReference type="RefSeq" id="WP_102213408.1">
    <property type="nucleotide sequence ID" value="NZ_PNHF01000018.1"/>
</dbReference>
<keyword evidence="3 6" id="KW-0812">Transmembrane</keyword>
<feature type="transmembrane region" description="Helical" evidence="6">
    <location>
        <begin position="195"/>
        <end position="217"/>
    </location>
</feature>
<dbReference type="InterPro" id="IPR037185">
    <property type="entry name" value="EmrE-like"/>
</dbReference>
<keyword evidence="5 6" id="KW-0472">Membrane</keyword>
<feature type="domain" description="EamA" evidence="7">
    <location>
        <begin position="165"/>
        <end position="296"/>
    </location>
</feature>
<sequence>MADFPPAGVSGGPAPDGPNGGASVSASRLWFFAVLLVIGMFSLEFGSAFAAMAMDSASAGVVVTLRMGIAGLILMILLRPRVRGLAGSDWAWLAGLAATMGLMNLFFYLSINRIPLGAAVTFELVGPLILAAVRARTPRSALFTALAFGGVVMLGWSGLRDLTATGVACALIAGAFWAGYILTTEGTGRRFSGQTGLALALTIGGISLAPIGLFTAPSAFLDPWVLGLGLVVAVMSSIIPYGIDMAALRVLPAGLFATLTALAPATAAIAGVAILGQHLSPLSWAGLVVVVAAAGMALRESAVTP</sequence>
<gene>
    <name evidence="8" type="ORF">CJ204_08470</name>
</gene>
<comment type="similarity">
    <text evidence="2">Belongs to the EamA transporter family.</text>
</comment>
<feature type="transmembrane region" description="Helical" evidence="6">
    <location>
        <begin position="255"/>
        <end position="275"/>
    </location>
</feature>
<comment type="caution">
    <text evidence="8">The sequence shown here is derived from an EMBL/GenBank/DDBJ whole genome shotgun (WGS) entry which is preliminary data.</text>
</comment>
<feature type="transmembrane region" description="Helical" evidence="6">
    <location>
        <begin position="90"/>
        <end position="108"/>
    </location>
</feature>
<dbReference type="Pfam" id="PF00892">
    <property type="entry name" value="EamA"/>
    <property type="match status" value="1"/>
</dbReference>
<comment type="subcellular location">
    <subcellularLocation>
        <location evidence="1">Membrane</location>
        <topology evidence="1">Multi-pass membrane protein</topology>
    </subcellularLocation>
</comment>
<keyword evidence="4 6" id="KW-1133">Transmembrane helix</keyword>
<dbReference type="SUPFAM" id="SSF103481">
    <property type="entry name" value="Multidrug resistance efflux transporter EmrE"/>
    <property type="match status" value="2"/>
</dbReference>
<evidence type="ECO:0000256" key="1">
    <source>
        <dbReference type="ARBA" id="ARBA00004141"/>
    </source>
</evidence>
<feature type="transmembrane region" description="Helical" evidence="6">
    <location>
        <begin position="140"/>
        <end position="159"/>
    </location>
</feature>
<protein>
    <submittedName>
        <fullName evidence="8">EamA family transporter</fullName>
    </submittedName>
</protein>